<dbReference type="Proteomes" id="UP000317650">
    <property type="component" value="Chromosome 3"/>
</dbReference>
<evidence type="ECO:0000313" key="3">
    <source>
        <dbReference type="Proteomes" id="UP000317650"/>
    </source>
</evidence>
<feature type="compositionally biased region" description="Basic residues" evidence="1">
    <location>
        <begin position="8"/>
        <end position="36"/>
    </location>
</feature>
<dbReference type="EMBL" id="PYDT01000006">
    <property type="protein sequence ID" value="THU58176.1"/>
    <property type="molecule type" value="Genomic_DNA"/>
</dbReference>
<name>A0A4V4H610_MUSBA</name>
<dbReference type="AlphaFoldDB" id="A0A4V4H610"/>
<comment type="caution">
    <text evidence="2">The sequence shown here is derived from an EMBL/GenBank/DDBJ whole genome shotgun (WGS) entry which is preliminary data.</text>
</comment>
<feature type="region of interest" description="Disordered" evidence="1">
    <location>
        <begin position="1"/>
        <end position="58"/>
    </location>
</feature>
<evidence type="ECO:0000256" key="1">
    <source>
        <dbReference type="SAM" id="MobiDB-lite"/>
    </source>
</evidence>
<sequence>MRLFAERVKKRGGLRKGKGGGGRGKRGKREIRKPQNKKNIEPIQQISPPQSPQPSDSLFPLPLSLPCSSLPCSPFATAFVPIHCSPPTASSPFTTATSLLFDSFLVESSDIRN</sequence>
<gene>
    <name evidence="2" type="ORF">C4D60_Mb03t11400</name>
</gene>
<protein>
    <submittedName>
        <fullName evidence="2">Uncharacterized protein</fullName>
    </submittedName>
</protein>
<keyword evidence="3" id="KW-1185">Reference proteome</keyword>
<reference evidence="2 3" key="1">
    <citation type="journal article" date="2019" name="Nat. Plants">
        <title>Genome sequencing of Musa balbisiana reveals subgenome evolution and function divergence in polyploid bananas.</title>
        <authorList>
            <person name="Yao X."/>
        </authorList>
    </citation>
    <scope>NUCLEOTIDE SEQUENCE [LARGE SCALE GENOMIC DNA]</scope>
    <source>
        <strain evidence="3">cv. DH-PKW</strain>
        <tissue evidence="2">Leaves</tissue>
    </source>
</reference>
<feature type="compositionally biased region" description="Low complexity" evidence="1">
    <location>
        <begin position="42"/>
        <end position="58"/>
    </location>
</feature>
<evidence type="ECO:0000313" key="2">
    <source>
        <dbReference type="EMBL" id="THU58176.1"/>
    </source>
</evidence>
<organism evidence="2 3">
    <name type="scientific">Musa balbisiana</name>
    <name type="common">Banana</name>
    <dbReference type="NCBI Taxonomy" id="52838"/>
    <lineage>
        <taxon>Eukaryota</taxon>
        <taxon>Viridiplantae</taxon>
        <taxon>Streptophyta</taxon>
        <taxon>Embryophyta</taxon>
        <taxon>Tracheophyta</taxon>
        <taxon>Spermatophyta</taxon>
        <taxon>Magnoliopsida</taxon>
        <taxon>Liliopsida</taxon>
        <taxon>Zingiberales</taxon>
        <taxon>Musaceae</taxon>
        <taxon>Musa</taxon>
    </lineage>
</organism>
<accession>A0A4V4H610</accession>
<proteinExistence type="predicted"/>